<dbReference type="Proteomes" id="UP000051330">
    <property type="component" value="Unassembled WGS sequence"/>
</dbReference>
<dbReference type="PANTHER" id="PTHR43673">
    <property type="entry name" value="NAD(P)H NITROREDUCTASE YDGI-RELATED"/>
    <property type="match status" value="1"/>
</dbReference>
<keyword evidence="2" id="KW-0560">Oxidoreductase</keyword>
<evidence type="ECO:0000259" key="3">
    <source>
        <dbReference type="Pfam" id="PF00881"/>
    </source>
</evidence>
<dbReference type="PANTHER" id="PTHR43673:SF10">
    <property type="entry name" value="NADH DEHYDROGENASE_NAD(P)H NITROREDUCTASE XCC3605-RELATED"/>
    <property type="match status" value="1"/>
</dbReference>
<evidence type="ECO:0000256" key="1">
    <source>
        <dbReference type="ARBA" id="ARBA00007118"/>
    </source>
</evidence>
<dbReference type="RefSeq" id="WP_057822185.1">
    <property type="nucleotide sequence ID" value="NZ_AZEC01000016.1"/>
</dbReference>
<feature type="domain" description="Nitroreductase" evidence="3">
    <location>
        <begin position="19"/>
        <end position="179"/>
    </location>
</feature>
<accession>A0A0R1MPY4</accession>
<dbReference type="InterPro" id="IPR000415">
    <property type="entry name" value="Nitroreductase-like"/>
</dbReference>
<dbReference type="OrthoDB" id="9782629at2"/>
<dbReference type="Gene3D" id="3.40.109.10">
    <property type="entry name" value="NADH Oxidase"/>
    <property type="match status" value="1"/>
</dbReference>
<protein>
    <submittedName>
        <fullName evidence="4">Transcription regulator</fullName>
    </submittedName>
</protein>
<dbReference type="STRING" id="1423792.FD09_GL001042"/>
<comment type="caution">
    <text evidence="4">The sequence shown here is derived from an EMBL/GenBank/DDBJ whole genome shotgun (WGS) entry which is preliminary data.</text>
</comment>
<dbReference type="EMBL" id="AZEC01000016">
    <property type="protein sequence ID" value="KRL09999.1"/>
    <property type="molecule type" value="Genomic_DNA"/>
</dbReference>
<dbReference type="SUPFAM" id="SSF55469">
    <property type="entry name" value="FMN-dependent nitroreductase-like"/>
    <property type="match status" value="1"/>
</dbReference>
<dbReference type="GO" id="GO:0016491">
    <property type="term" value="F:oxidoreductase activity"/>
    <property type="evidence" value="ECO:0007669"/>
    <property type="project" value="UniProtKB-KW"/>
</dbReference>
<gene>
    <name evidence="4" type="ORF">FD09_GL001042</name>
</gene>
<name>A0A0R1MPY4_9LACO</name>
<sequence length="214" mass="23283">MTTQIPTFPHNDFAQNVFGRRSIRRFKPDVKIPRDEMIQILAEAGRAPSSMNLQPWRFVVVESAEGKAKLHDQVMTNTPQVETASALVIVFALAHPEHNAQEIYDAAVAQGSMDQATHDRELTEIAGFYGHAGEVPRTKIIGFDSGLVTMQLALVARAHGYDTCIIGGFEGPKVQAAFAPGEGLIPQIIVAMGKADEAGYPTVRLPIDEITTFA</sequence>
<dbReference type="AlphaFoldDB" id="A0A0R1MPY4"/>
<organism evidence="4 5">
    <name type="scientific">Schleiferilactobacillus perolens DSM 12744</name>
    <dbReference type="NCBI Taxonomy" id="1423792"/>
    <lineage>
        <taxon>Bacteria</taxon>
        <taxon>Bacillati</taxon>
        <taxon>Bacillota</taxon>
        <taxon>Bacilli</taxon>
        <taxon>Lactobacillales</taxon>
        <taxon>Lactobacillaceae</taxon>
        <taxon>Schleiferilactobacillus</taxon>
    </lineage>
</organism>
<evidence type="ECO:0000313" key="4">
    <source>
        <dbReference type="EMBL" id="KRL09999.1"/>
    </source>
</evidence>
<keyword evidence="5" id="KW-1185">Reference proteome</keyword>
<dbReference type="PATRIC" id="fig|1423792.3.peg.1064"/>
<evidence type="ECO:0000256" key="2">
    <source>
        <dbReference type="ARBA" id="ARBA00023002"/>
    </source>
</evidence>
<proteinExistence type="inferred from homology"/>
<dbReference type="Pfam" id="PF00881">
    <property type="entry name" value="Nitroreductase"/>
    <property type="match status" value="1"/>
</dbReference>
<dbReference type="InterPro" id="IPR029479">
    <property type="entry name" value="Nitroreductase"/>
</dbReference>
<comment type="similarity">
    <text evidence="1">Belongs to the nitroreductase family.</text>
</comment>
<dbReference type="CDD" id="cd02137">
    <property type="entry name" value="MhqN-like"/>
    <property type="match status" value="1"/>
</dbReference>
<evidence type="ECO:0000313" key="5">
    <source>
        <dbReference type="Proteomes" id="UP000051330"/>
    </source>
</evidence>
<reference evidence="4 5" key="1">
    <citation type="journal article" date="2015" name="Genome Announc.">
        <title>Expanding the biotechnology potential of lactobacilli through comparative genomics of 213 strains and associated genera.</title>
        <authorList>
            <person name="Sun Z."/>
            <person name="Harris H.M."/>
            <person name="McCann A."/>
            <person name="Guo C."/>
            <person name="Argimon S."/>
            <person name="Zhang W."/>
            <person name="Yang X."/>
            <person name="Jeffery I.B."/>
            <person name="Cooney J.C."/>
            <person name="Kagawa T.F."/>
            <person name="Liu W."/>
            <person name="Song Y."/>
            <person name="Salvetti E."/>
            <person name="Wrobel A."/>
            <person name="Rasinkangas P."/>
            <person name="Parkhill J."/>
            <person name="Rea M.C."/>
            <person name="O'Sullivan O."/>
            <person name="Ritari J."/>
            <person name="Douillard F.P."/>
            <person name="Paul Ross R."/>
            <person name="Yang R."/>
            <person name="Briner A.E."/>
            <person name="Felis G.E."/>
            <person name="de Vos W.M."/>
            <person name="Barrangou R."/>
            <person name="Klaenhammer T.R."/>
            <person name="Caufield P.W."/>
            <person name="Cui Y."/>
            <person name="Zhang H."/>
            <person name="O'Toole P.W."/>
        </authorList>
    </citation>
    <scope>NUCLEOTIDE SEQUENCE [LARGE SCALE GENOMIC DNA]</scope>
    <source>
        <strain evidence="4 5">DSM 12744</strain>
    </source>
</reference>